<dbReference type="CDD" id="cd02236">
    <property type="entry name" value="cupin_CV2614-like"/>
    <property type="match status" value="1"/>
</dbReference>
<proteinExistence type="predicted"/>
<dbReference type="SUPFAM" id="SSF51182">
    <property type="entry name" value="RmlC-like cupins"/>
    <property type="match status" value="1"/>
</dbReference>
<dbReference type="Pfam" id="PF07883">
    <property type="entry name" value="Cupin_2"/>
    <property type="match status" value="1"/>
</dbReference>
<dbReference type="Proteomes" id="UP000273982">
    <property type="component" value="Chromosome"/>
</dbReference>
<accession>A0A3G8M7F2</accession>
<reference evidence="2 3" key="1">
    <citation type="submission" date="2018-11" db="EMBL/GenBank/DDBJ databases">
        <title>Genome squencing of methanotrophic bacteria isolated from alkaline groundwater in Korea.</title>
        <authorList>
            <person name="Nguyen L.N."/>
        </authorList>
    </citation>
    <scope>NUCLEOTIDE SEQUENCE [LARGE SCALE GENOMIC DNA]</scope>
    <source>
        <strain evidence="2 3">GW6</strain>
    </source>
</reference>
<dbReference type="EMBL" id="CP034086">
    <property type="protein sequence ID" value="AZG77919.1"/>
    <property type="molecule type" value="Genomic_DNA"/>
</dbReference>
<feature type="domain" description="Cupin type-2" evidence="1">
    <location>
        <begin position="72"/>
        <end position="140"/>
    </location>
</feature>
<gene>
    <name evidence="2" type="ORF">EHO51_14920</name>
</gene>
<dbReference type="InterPro" id="IPR014710">
    <property type="entry name" value="RmlC-like_jellyroll"/>
</dbReference>
<evidence type="ECO:0000313" key="3">
    <source>
        <dbReference type="Proteomes" id="UP000273982"/>
    </source>
</evidence>
<dbReference type="InterPro" id="IPR013096">
    <property type="entry name" value="Cupin_2"/>
</dbReference>
<name>A0A3G8M7F2_9HYPH</name>
<protein>
    <submittedName>
        <fullName evidence="2">Cupin domain-containing protein</fullName>
    </submittedName>
</protein>
<sequence>MANARSRLRTEQQMIRLGFVAVLSVAFNMVGAAVAKEPAPAEVVTEIARATKTATGQPITLPQGPLEVVASMYTLEPGVRLPEHKHPYQRYAYILEGQLMVQQGDSASRVYHAGEFVIESVDSWHFGATVGAVPVKLLVIDQLPPGGDVTINRPAAP</sequence>
<dbReference type="InterPro" id="IPR011051">
    <property type="entry name" value="RmlC_Cupin_sf"/>
</dbReference>
<dbReference type="AlphaFoldDB" id="A0A3G8M7F2"/>
<evidence type="ECO:0000313" key="2">
    <source>
        <dbReference type="EMBL" id="AZG77919.1"/>
    </source>
</evidence>
<organism evidence="2 3">
    <name type="scientific">Methylocystis rosea</name>
    <dbReference type="NCBI Taxonomy" id="173366"/>
    <lineage>
        <taxon>Bacteria</taxon>
        <taxon>Pseudomonadati</taxon>
        <taxon>Pseudomonadota</taxon>
        <taxon>Alphaproteobacteria</taxon>
        <taxon>Hyphomicrobiales</taxon>
        <taxon>Methylocystaceae</taxon>
        <taxon>Methylocystis</taxon>
    </lineage>
</organism>
<dbReference type="KEGG" id="mros:EHO51_14920"/>
<dbReference type="Gene3D" id="2.60.120.10">
    <property type="entry name" value="Jelly Rolls"/>
    <property type="match status" value="1"/>
</dbReference>
<evidence type="ECO:0000259" key="1">
    <source>
        <dbReference type="Pfam" id="PF07883"/>
    </source>
</evidence>